<proteinExistence type="predicted"/>
<dbReference type="Proteomes" id="UP000197138">
    <property type="component" value="Unassembled WGS sequence"/>
</dbReference>
<evidence type="ECO:0000313" key="2">
    <source>
        <dbReference type="Proteomes" id="UP000197138"/>
    </source>
</evidence>
<organism evidence="1 2">
    <name type="scientific">Punica granatum</name>
    <name type="common">Pomegranate</name>
    <dbReference type="NCBI Taxonomy" id="22663"/>
    <lineage>
        <taxon>Eukaryota</taxon>
        <taxon>Viridiplantae</taxon>
        <taxon>Streptophyta</taxon>
        <taxon>Embryophyta</taxon>
        <taxon>Tracheophyta</taxon>
        <taxon>Spermatophyta</taxon>
        <taxon>Magnoliopsida</taxon>
        <taxon>eudicotyledons</taxon>
        <taxon>Gunneridae</taxon>
        <taxon>Pentapetalae</taxon>
        <taxon>rosids</taxon>
        <taxon>malvids</taxon>
        <taxon>Myrtales</taxon>
        <taxon>Lythraceae</taxon>
        <taxon>Punica</taxon>
    </lineage>
</organism>
<sequence>MINPFGASIEAGDRVLYGFDRILEDSIETLWALIEAQKAFDGFSNEVSWATAMKDITFLPISGCPSLKFSNAF</sequence>
<dbReference type="AlphaFoldDB" id="A0A218WX99"/>
<dbReference type="EMBL" id="MTKT01002534">
    <property type="protein sequence ID" value="OWM77417.1"/>
    <property type="molecule type" value="Genomic_DNA"/>
</dbReference>
<gene>
    <name evidence="1" type="ORF">CDL15_Pgr016814</name>
</gene>
<protein>
    <submittedName>
        <fullName evidence="1">Uncharacterized protein</fullName>
    </submittedName>
</protein>
<reference evidence="2" key="1">
    <citation type="journal article" date="2017" name="Plant J.">
        <title>The pomegranate (Punica granatum L.) genome and the genomics of punicalagin biosynthesis.</title>
        <authorList>
            <person name="Qin G."/>
            <person name="Xu C."/>
            <person name="Ming R."/>
            <person name="Tang H."/>
            <person name="Guyot R."/>
            <person name="Kramer E.M."/>
            <person name="Hu Y."/>
            <person name="Yi X."/>
            <person name="Qi Y."/>
            <person name="Xu X."/>
            <person name="Gao Z."/>
            <person name="Pan H."/>
            <person name="Jian J."/>
            <person name="Tian Y."/>
            <person name="Yue Z."/>
            <person name="Xu Y."/>
        </authorList>
    </citation>
    <scope>NUCLEOTIDE SEQUENCE [LARGE SCALE GENOMIC DNA]</scope>
    <source>
        <strain evidence="2">cv. Dabenzi</strain>
    </source>
</reference>
<comment type="caution">
    <text evidence="1">The sequence shown here is derived from an EMBL/GenBank/DDBJ whole genome shotgun (WGS) entry which is preliminary data.</text>
</comment>
<evidence type="ECO:0000313" key="1">
    <source>
        <dbReference type="EMBL" id="OWM77417.1"/>
    </source>
</evidence>
<name>A0A218WX99_PUNGR</name>
<accession>A0A218WX99</accession>